<gene>
    <name evidence="1" type="ORF">H206_05362</name>
</gene>
<proteinExistence type="predicted"/>
<dbReference type="AlphaFoldDB" id="A0A444J4S4"/>
<name>A0A444J4S4_9BACT</name>
<evidence type="ECO:0000313" key="2">
    <source>
        <dbReference type="Proteomes" id="UP000287853"/>
    </source>
</evidence>
<dbReference type="EMBL" id="MTKO01000008">
    <property type="protein sequence ID" value="RWX48069.1"/>
    <property type="molecule type" value="Genomic_DNA"/>
</dbReference>
<keyword evidence="2" id="KW-1185">Reference proteome</keyword>
<comment type="caution">
    <text evidence="1">The sequence shown here is derived from an EMBL/GenBank/DDBJ whole genome shotgun (WGS) entry which is preliminary data.</text>
</comment>
<dbReference type="Proteomes" id="UP000287853">
    <property type="component" value="Unassembled WGS sequence"/>
</dbReference>
<reference evidence="1 2" key="1">
    <citation type="submission" date="2017-01" db="EMBL/GenBank/DDBJ databases">
        <title>The cable genome- insights into the physiology and evolution of filamentous bacteria capable of sulfide oxidation via long distance electron transfer.</title>
        <authorList>
            <person name="Schreiber L."/>
            <person name="Bjerg J.T."/>
            <person name="Boggild A."/>
            <person name="Van De Vossenberg J."/>
            <person name="Meysman F."/>
            <person name="Nielsen L.P."/>
            <person name="Schramm A."/>
            <person name="Kjeldsen K.U."/>
        </authorList>
    </citation>
    <scope>NUCLEOTIDE SEQUENCE [LARGE SCALE GENOMIC DNA]</scope>
    <source>
        <strain evidence="1">MCF</strain>
    </source>
</reference>
<protein>
    <submittedName>
        <fullName evidence="1">Uncharacterized protein</fullName>
    </submittedName>
</protein>
<evidence type="ECO:0000313" key="1">
    <source>
        <dbReference type="EMBL" id="RWX48069.1"/>
    </source>
</evidence>
<organism evidence="1 2">
    <name type="scientific">Candidatus Electrothrix aarhusensis</name>
    <dbReference type="NCBI Taxonomy" id="1859131"/>
    <lineage>
        <taxon>Bacteria</taxon>
        <taxon>Pseudomonadati</taxon>
        <taxon>Thermodesulfobacteriota</taxon>
        <taxon>Desulfobulbia</taxon>
        <taxon>Desulfobulbales</taxon>
        <taxon>Desulfobulbaceae</taxon>
        <taxon>Candidatus Electrothrix</taxon>
    </lineage>
</organism>
<accession>A0A444J4S4</accession>
<sequence length="33" mass="3803">MNRQYRSDPGCLRGCVPVAEQLERHLCKPLFDA</sequence>